<accession>A0A6J8CXE7</accession>
<dbReference type="InterPro" id="IPR036691">
    <property type="entry name" value="Endo/exonu/phosph_ase_sf"/>
</dbReference>
<evidence type="ECO:0000313" key="3">
    <source>
        <dbReference type="Proteomes" id="UP000507470"/>
    </source>
</evidence>
<dbReference type="Gene3D" id="3.60.10.10">
    <property type="entry name" value="Endonuclease/exonuclease/phosphatase"/>
    <property type="match status" value="1"/>
</dbReference>
<evidence type="ECO:0008006" key="4">
    <source>
        <dbReference type="Google" id="ProtNLM"/>
    </source>
</evidence>
<gene>
    <name evidence="2" type="ORF">MCOR_34432</name>
</gene>
<reference evidence="2 3" key="1">
    <citation type="submission" date="2020-06" db="EMBL/GenBank/DDBJ databases">
        <authorList>
            <person name="Li R."/>
            <person name="Bekaert M."/>
        </authorList>
    </citation>
    <scope>NUCLEOTIDE SEQUENCE [LARGE SCALE GENOMIC DNA]</scope>
    <source>
        <strain evidence="3">wild</strain>
    </source>
</reference>
<evidence type="ECO:0000313" key="2">
    <source>
        <dbReference type="EMBL" id="CAC5400236.1"/>
    </source>
</evidence>
<protein>
    <recommendedName>
        <fullName evidence="4">Endonuclease/exonuclease/phosphatase domain-containing protein</fullName>
    </recommendedName>
</protein>
<feature type="region of interest" description="Disordered" evidence="1">
    <location>
        <begin position="1"/>
        <end position="23"/>
    </location>
</feature>
<name>A0A6J8CXE7_MYTCO</name>
<proteinExistence type="predicted"/>
<evidence type="ECO:0000256" key="1">
    <source>
        <dbReference type="SAM" id="MobiDB-lite"/>
    </source>
</evidence>
<sequence>MTTNPLHSGRRFRRQKKNSSAETPEINFAMPSNSIIIKDIARLIADAGHQEILNISFDAFAARQQVRDIKLSIDDKRIAIMFGEIGDPAGDESCSDEDYSKNPYQHSYVLSSLKQSSADNIKKFQELRLMPEGICVCIENLDEGSGKAQSFIDHKTIHSSNLIKDVYIATVYISPENSSVNVSGIEPIYNQLLADTVKYSSLGHTMLQADFNAYRNTKPDYVTFDESKKTNLEDSHYVDDKIMSRNNLDPKLIDNSGKILLSLCKESGRRILNGRTIGDLHRKNTCITYNECSVVDYMLVSNDLLNLR</sequence>
<dbReference type="OrthoDB" id="7700509at2759"/>
<dbReference type="Proteomes" id="UP000507470">
    <property type="component" value="Unassembled WGS sequence"/>
</dbReference>
<organism evidence="2 3">
    <name type="scientific">Mytilus coruscus</name>
    <name type="common">Sea mussel</name>
    <dbReference type="NCBI Taxonomy" id="42192"/>
    <lineage>
        <taxon>Eukaryota</taxon>
        <taxon>Metazoa</taxon>
        <taxon>Spiralia</taxon>
        <taxon>Lophotrochozoa</taxon>
        <taxon>Mollusca</taxon>
        <taxon>Bivalvia</taxon>
        <taxon>Autobranchia</taxon>
        <taxon>Pteriomorphia</taxon>
        <taxon>Mytilida</taxon>
        <taxon>Mytiloidea</taxon>
        <taxon>Mytilidae</taxon>
        <taxon>Mytilinae</taxon>
        <taxon>Mytilus</taxon>
    </lineage>
</organism>
<dbReference type="EMBL" id="CACVKT020006197">
    <property type="protein sequence ID" value="CAC5400236.1"/>
    <property type="molecule type" value="Genomic_DNA"/>
</dbReference>
<feature type="compositionally biased region" description="Basic residues" evidence="1">
    <location>
        <begin position="8"/>
        <end position="17"/>
    </location>
</feature>
<keyword evidence="3" id="KW-1185">Reference proteome</keyword>
<dbReference type="AlphaFoldDB" id="A0A6J8CXE7"/>